<evidence type="ECO:0000256" key="11">
    <source>
        <dbReference type="SAM" id="MobiDB-lite"/>
    </source>
</evidence>
<evidence type="ECO:0000256" key="9">
    <source>
        <dbReference type="ARBA" id="ARBA00023136"/>
    </source>
</evidence>
<dbReference type="Ensembl" id="ENSSHBT00005004967.1">
    <property type="protein sequence ID" value="ENSSHBP00005004090.1"/>
    <property type="gene ID" value="ENSSHBG00005003649.1"/>
</dbReference>
<evidence type="ECO:0000313" key="13">
    <source>
        <dbReference type="Ensembl" id="ENSSHBP00005004090.1"/>
    </source>
</evidence>
<proteinExistence type="inferred from homology"/>
<dbReference type="GO" id="GO:0017059">
    <property type="term" value="C:serine palmitoyltransferase complex"/>
    <property type="evidence" value="ECO:0007669"/>
    <property type="project" value="TreeGrafter"/>
</dbReference>
<comment type="similarity">
    <text evidence="10">Belongs to the SPTSS family. SPTSSA subfamily.</text>
</comment>
<keyword evidence="4 12" id="KW-0812">Transmembrane</keyword>
<gene>
    <name evidence="13" type="primary">SPTSSA</name>
</gene>
<keyword evidence="8" id="KW-0443">Lipid metabolism</keyword>
<evidence type="ECO:0000256" key="7">
    <source>
        <dbReference type="ARBA" id="ARBA00022989"/>
    </source>
</evidence>
<keyword evidence="5" id="KW-0256">Endoplasmic reticulum</keyword>
<evidence type="ECO:0000256" key="12">
    <source>
        <dbReference type="SAM" id="Phobius"/>
    </source>
</evidence>
<dbReference type="UniPathway" id="UPA00222"/>
<accession>A0A672TP57</accession>
<name>A0A672TP57_STRHB</name>
<comment type="subcellular location">
    <subcellularLocation>
        <location evidence="1">Endoplasmic reticulum membrane</location>
        <topology evidence="1">Multi-pass membrane protein</topology>
    </subcellularLocation>
</comment>
<keyword evidence="14" id="KW-1185">Reference proteome</keyword>
<feature type="compositionally biased region" description="Low complexity" evidence="11">
    <location>
        <begin position="71"/>
        <end position="80"/>
    </location>
</feature>
<keyword evidence="6" id="KW-0746">Sphingolipid metabolism</keyword>
<evidence type="ECO:0000256" key="6">
    <source>
        <dbReference type="ARBA" id="ARBA00022919"/>
    </source>
</evidence>
<dbReference type="GO" id="GO:0004758">
    <property type="term" value="F:serine C-palmitoyltransferase activity"/>
    <property type="evidence" value="ECO:0007669"/>
    <property type="project" value="TreeGrafter"/>
</dbReference>
<evidence type="ECO:0000256" key="2">
    <source>
        <dbReference type="ARBA" id="ARBA00004760"/>
    </source>
</evidence>
<keyword evidence="7 12" id="KW-1133">Transmembrane helix</keyword>
<dbReference type="InParanoid" id="A0A672TP57"/>
<dbReference type="GeneTree" id="ENSGT00390000002766"/>
<organism evidence="13 14">
    <name type="scientific">Strigops habroptila</name>
    <name type="common">Kakapo</name>
    <dbReference type="NCBI Taxonomy" id="2489341"/>
    <lineage>
        <taxon>Eukaryota</taxon>
        <taxon>Metazoa</taxon>
        <taxon>Chordata</taxon>
        <taxon>Craniata</taxon>
        <taxon>Vertebrata</taxon>
        <taxon>Euteleostomi</taxon>
        <taxon>Archelosauria</taxon>
        <taxon>Archosauria</taxon>
        <taxon>Dinosauria</taxon>
        <taxon>Saurischia</taxon>
        <taxon>Theropoda</taxon>
        <taxon>Coelurosauria</taxon>
        <taxon>Aves</taxon>
        <taxon>Neognathae</taxon>
        <taxon>Neoaves</taxon>
        <taxon>Telluraves</taxon>
        <taxon>Australaves</taxon>
        <taxon>Psittaciformes</taxon>
        <taxon>Psittacidae</taxon>
        <taxon>Strigops</taxon>
    </lineage>
</organism>
<dbReference type="InterPro" id="IPR051900">
    <property type="entry name" value="SPT_small_subunit"/>
</dbReference>
<evidence type="ECO:0000256" key="3">
    <source>
        <dbReference type="ARBA" id="ARBA00004991"/>
    </source>
</evidence>
<dbReference type="Proteomes" id="UP000472266">
    <property type="component" value="Chromosome 5"/>
</dbReference>
<feature type="compositionally biased region" description="Gly residues" evidence="11">
    <location>
        <begin position="45"/>
        <end position="62"/>
    </location>
</feature>
<reference evidence="13" key="2">
    <citation type="submission" date="2025-08" db="UniProtKB">
        <authorList>
            <consortium name="Ensembl"/>
        </authorList>
    </citation>
    <scope>IDENTIFICATION</scope>
</reference>
<dbReference type="PANTHER" id="PTHR47084:SF1">
    <property type="entry name" value="SERINE PALMITOYLTRANSFERASE SMALL SUBUNIT A"/>
    <property type="match status" value="1"/>
</dbReference>
<dbReference type="InterPro" id="IPR024512">
    <property type="entry name" value="Ser_palmitoyltrfase_ssu-like"/>
</dbReference>
<evidence type="ECO:0000256" key="5">
    <source>
        <dbReference type="ARBA" id="ARBA00022824"/>
    </source>
</evidence>
<feature type="transmembrane region" description="Helical" evidence="12">
    <location>
        <begin position="121"/>
        <end position="142"/>
    </location>
</feature>
<evidence type="ECO:0000256" key="8">
    <source>
        <dbReference type="ARBA" id="ARBA00023098"/>
    </source>
</evidence>
<comment type="pathway">
    <text evidence="3">Sphingolipid metabolism.</text>
</comment>
<evidence type="ECO:0000256" key="10">
    <source>
        <dbReference type="ARBA" id="ARBA00038370"/>
    </source>
</evidence>
<dbReference type="GO" id="GO:0005789">
    <property type="term" value="C:endoplasmic reticulum membrane"/>
    <property type="evidence" value="ECO:0007669"/>
    <property type="project" value="UniProtKB-SubCell"/>
</dbReference>
<reference evidence="13" key="3">
    <citation type="submission" date="2025-09" db="UniProtKB">
        <authorList>
            <consortium name="Ensembl"/>
        </authorList>
    </citation>
    <scope>IDENTIFICATION</scope>
</reference>
<evidence type="ECO:0000256" key="1">
    <source>
        <dbReference type="ARBA" id="ARBA00004477"/>
    </source>
</evidence>
<reference evidence="13 14" key="1">
    <citation type="submission" date="2019-11" db="EMBL/GenBank/DDBJ databases">
        <title>Strigops habroptila (kakapo) genome, bStrHab1, primary haplotype, v2.</title>
        <authorList>
            <person name="Jarvis E.D."/>
            <person name="Howard J."/>
            <person name="Rhie A."/>
            <person name="Phillippy A."/>
            <person name="Korlach J."/>
            <person name="Digby A."/>
            <person name="Iorns D."/>
            <person name="Eason D."/>
            <person name="Robertson B."/>
            <person name="Raemaekers T."/>
            <person name="Howe K."/>
            <person name="Lewin H."/>
            <person name="Damas J."/>
            <person name="Hastie A."/>
            <person name="Tracey A."/>
            <person name="Chow W."/>
            <person name="Fedrigo O."/>
        </authorList>
    </citation>
    <scope>NUCLEOTIDE SEQUENCE [LARGE SCALE GENOMIC DNA]</scope>
</reference>
<comment type="pathway">
    <text evidence="2">Lipid metabolism; sphingolipid metabolism.</text>
</comment>
<dbReference type="PANTHER" id="PTHR47084">
    <property type="entry name" value="SERINE PALMITOYLTRANSFERASE SMALL SUBUNIT A"/>
    <property type="match status" value="1"/>
</dbReference>
<dbReference type="Pfam" id="PF11779">
    <property type="entry name" value="SPT_ssu-like"/>
    <property type="match status" value="1"/>
</dbReference>
<protein>
    <submittedName>
        <fullName evidence="13">Serine palmitoyltransferase small subunit A</fullName>
    </submittedName>
</protein>
<dbReference type="GO" id="GO:0046513">
    <property type="term" value="P:ceramide biosynthetic process"/>
    <property type="evidence" value="ECO:0007669"/>
    <property type="project" value="TreeGrafter"/>
</dbReference>
<feature type="region of interest" description="Disordered" evidence="11">
    <location>
        <begin position="15"/>
        <end position="80"/>
    </location>
</feature>
<evidence type="ECO:0000313" key="14">
    <source>
        <dbReference type="Proteomes" id="UP000472266"/>
    </source>
</evidence>
<sequence length="157" mass="16806">GAGSALRVHGSHVIYQAGSHRSPGRRGPAPDGRGRCRRLRSSISGGSGRPGAGRGVAAGGRVSGCHRPVSARPGPGARPLAGGESAGRAMALGSAWKHMSWLYYQYLLITALYMLEPWERTVFNSMLVSIVGMALYTGYVFMPQHIMAILHYFEIVQ</sequence>
<keyword evidence="9 12" id="KW-0472">Membrane</keyword>
<dbReference type="AlphaFoldDB" id="A0A672TP57"/>
<evidence type="ECO:0000256" key="4">
    <source>
        <dbReference type="ARBA" id="ARBA00022692"/>
    </source>
</evidence>